<dbReference type="Gene3D" id="1.10.10.10">
    <property type="entry name" value="Winged helix-like DNA-binding domain superfamily/Winged helix DNA-binding domain"/>
    <property type="match status" value="4"/>
</dbReference>
<evidence type="ECO:0000256" key="3">
    <source>
        <dbReference type="ARBA" id="ARBA00009695"/>
    </source>
</evidence>
<dbReference type="Pfam" id="PF21981">
    <property type="entry name" value="RecX_HTH3"/>
    <property type="match status" value="2"/>
</dbReference>
<dbReference type="AlphaFoldDB" id="A0A430A814"/>
<dbReference type="PANTHER" id="PTHR33602">
    <property type="entry name" value="REGULATORY PROTEIN RECX FAMILY PROTEIN"/>
    <property type="match status" value="1"/>
</dbReference>
<keyword evidence="5 6" id="KW-0963">Cytoplasm</keyword>
<dbReference type="EMBL" id="NGJY01000002">
    <property type="protein sequence ID" value="RSU03246.1"/>
    <property type="molecule type" value="Genomic_DNA"/>
</dbReference>
<dbReference type="InterPro" id="IPR053924">
    <property type="entry name" value="RecX_HTH_2nd"/>
</dbReference>
<protein>
    <recommendedName>
        <fullName evidence="4 6">Regulatory protein RecX</fullName>
    </recommendedName>
</protein>
<evidence type="ECO:0000256" key="1">
    <source>
        <dbReference type="ARBA" id="ARBA00003529"/>
    </source>
</evidence>
<evidence type="ECO:0000259" key="7">
    <source>
        <dbReference type="Pfam" id="PF02631"/>
    </source>
</evidence>
<feature type="domain" description="RecX third three-helical" evidence="8">
    <location>
        <begin position="211"/>
        <end position="257"/>
    </location>
</feature>
<dbReference type="InterPro" id="IPR053926">
    <property type="entry name" value="RecX_HTH_1st"/>
</dbReference>
<dbReference type="GO" id="GO:0005737">
    <property type="term" value="C:cytoplasm"/>
    <property type="evidence" value="ECO:0007669"/>
    <property type="project" value="UniProtKB-SubCell"/>
</dbReference>
<dbReference type="NCBIfam" id="NF010733">
    <property type="entry name" value="PRK14135.1"/>
    <property type="match status" value="1"/>
</dbReference>
<dbReference type="InterPro" id="IPR003783">
    <property type="entry name" value="Regulatory_RecX"/>
</dbReference>
<dbReference type="RefSeq" id="WP_126831457.1">
    <property type="nucleotide sequence ID" value="NZ_CBCRYB010000010.1"/>
</dbReference>
<evidence type="ECO:0000256" key="6">
    <source>
        <dbReference type="HAMAP-Rule" id="MF_01114"/>
    </source>
</evidence>
<comment type="similarity">
    <text evidence="3 6">Belongs to the RecX family.</text>
</comment>
<dbReference type="Pfam" id="PF02631">
    <property type="entry name" value="RecX_HTH2"/>
    <property type="match status" value="1"/>
</dbReference>
<evidence type="ECO:0000256" key="5">
    <source>
        <dbReference type="ARBA" id="ARBA00022490"/>
    </source>
</evidence>
<comment type="subcellular location">
    <subcellularLocation>
        <location evidence="2 6">Cytoplasm</location>
    </subcellularLocation>
</comment>
<proteinExistence type="inferred from homology"/>
<reference evidence="10 11" key="1">
    <citation type="submission" date="2017-05" db="EMBL/GenBank/DDBJ databases">
        <title>Vagococcus spp. assemblies.</title>
        <authorList>
            <person name="Gulvik C.A."/>
        </authorList>
    </citation>
    <scope>NUCLEOTIDE SEQUENCE [LARGE SCALE GENOMIC DNA]</scope>
    <source>
        <strain evidence="10 11">CCUG 41755</strain>
    </source>
</reference>
<comment type="caution">
    <text evidence="10">The sequence shown here is derived from an EMBL/GenBank/DDBJ whole genome shotgun (WGS) entry which is preliminary data.</text>
</comment>
<evidence type="ECO:0000259" key="9">
    <source>
        <dbReference type="Pfam" id="PF21982"/>
    </source>
</evidence>
<dbReference type="OrthoDB" id="5421057at2"/>
<dbReference type="InterPro" id="IPR053925">
    <property type="entry name" value="RecX_HTH_3rd"/>
</dbReference>
<organism evidence="10 11">
    <name type="scientific">Vagococcus fessus</name>
    <dbReference type="NCBI Taxonomy" id="120370"/>
    <lineage>
        <taxon>Bacteria</taxon>
        <taxon>Bacillati</taxon>
        <taxon>Bacillota</taxon>
        <taxon>Bacilli</taxon>
        <taxon>Lactobacillales</taxon>
        <taxon>Enterococcaceae</taxon>
        <taxon>Vagococcus</taxon>
    </lineage>
</organism>
<dbReference type="InterPro" id="IPR036388">
    <property type="entry name" value="WH-like_DNA-bd_sf"/>
</dbReference>
<name>A0A430A814_9ENTE</name>
<feature type="domain" description="RecX first three-helical" evidence="9">
    <location>
        <begin position="61"/>
        <end position="99"/>
    </location>
</feature>
<evidence type="ECO:0000256" key="4">
    <source>
        <dbReference type="ARBA" id="ARBA00018111"/>
    </source>
</evidence>
<evidence type="ECO:0000259" key="8">
    <source>
        <dbReference type="Pfam" id="PF21981"/>
    </source>
</evidence>
<evidence type="ECO:0000256" key="2">
    <source>
        <dbReference type="ARBA" id="ARBA00004496"/>
    </source>
</evidence>
<sequence>MEVVESIAKEKVNYYKVTLTSGRHFFVSEDILVRYRLLKGTELSDEDIQTVKKQTQLDYGYQQALNYLSYQLRSKKEIRDYLKKQEIDGASSDEIIKRLEGLNLVDDLVYAESYVRTQMRLSDKGPRVLRDKLKQRGIPEMTIEQAMELYTFDGQLDVAVAVATKAARKYKAHSFSEKNQKIRQYLMTKGFSGDCITEALAALELEKDEEVEADILVIQGDKLWRKNQRFDAKKRKQKVTQSLFQKGFSFDAINEYIAQKEMEDEDE</sequence>
<accession>A0A430A814</accession>
<feature type="domain" description="RecX third three-helical" evidence="8">
    <location>
        <begin position="155"/>
        <end position="200"/>
    </location>
</feature>
<comment type="function">
    <text evidence="1 6">Modulates RecA activity.</text>
</comment>
<dbReference type="HAMAP" id="MF_01114">
    <property type="entry name" value="RecX"/>
    <property type="match status" value="1"/>
</dbReference>
<dbReference type="GO" id="GO:0006282">
    <property type="term" value="P:regulation of DNA repair"/>
    <property type="evidence" value="ECO:0007669"/>
    <property type="project" value="UniProtKB-UniRule"/>
</dbReference>
<feature type="domain" description="RecX second three-helical" evidence="7">
    <location>
        <begin position="106"/>
        <end position="147"/>
    </location>
</feature>
<dbReference type="PANTHER" id="PTHR33602:SF1">
    <property type="entry name" value="REGULATORY PROTEIN RECX FAMILY PROTEIN"/>
    <property type="match status" value="1"/>
</dbReference>
<evidence type="ECO:0000313" key="10">
    <source>
        <dbReference type="EMBL" id="RSU03246.1"/>
    </source>
</evidence>
<dbReference type="Pfam" id="PF21982">
    <property type="entry name" value="RecX_HTH1"/>
    <property type="match status" value="1"/>
</dbReference>
<dbReference type="Proteomes" id="UP000287101">
    <property type="component" value="Unassembled WGS sequence"/>
</dbReference>
<keyword evidence="11" id="KW-1185">Reference proteome</keyword>
<gene>
    <name evidence="6" type="primary">recX</name>
    <name evidence="10" type="ORF">CBF31_05895</name>
</gene>
<evidence type="ECO:0000313" key="11">
    <source>
        <dbReference type="Proteomes" id="UP000287101"/>
    </source>
</evidence>